<dbReference type="GeneID" id="28858397"/>
<dbReference type="EMBL" id="LSBJ02000007">
    <property type="protein sequence ID" value="OAQ62372.1"/>
    <property type="molecule type" value="Genomic_DNA"/>
</dbReference>
<organism evidence="1 2">
    <name type="scientific">Pochonia chlamydosporia 170</name>
    <dbReference type="NCBI Taxonomy" id="1380566"/>
    <lineage>
        <taxon>Eukaryota</taxon>
        <taxon>Fungi</taxon>
        <taxon>Dikarya</taxon>
        <taxon>Ascomycota</taxon>
        <taxon>Pezizomycotina</taxon>
        <taxon>Sordariomycetes</taxon>
        <taxon>Hypocreomycetidae</taxon>
        <taxon>Hypocreales</taxon>
        <taxon>Clavicipitaceae</taxon>
        <taxon>Pochonia</taxon>
    </lineage>
</organism>
<sequence length="409" mass="45004">MLSRQLPRLVTRRARFPQSSRQLRYQSTSTASGSSSNFATGVLGGVVGATLAYGVYSFTPAGRTASKLNKAAAEANKKYDAAAKSLQKNTPTADQAVDSIKQFAYSYAAWIPGGRGYVDAAFKDWETVRDSHKDEVDAIVSDTYKKLGDVSKAGLSLETASRAVDVLAEMSRRIAELSGDALSDILDNHPKVKEKFGGSIDQLKSMAENYGPEAKKQVDQTWSQVRDIFSGGFSEENLNKARKLVEEKVQQVKSLGDETWQKGIEAAKPYLDKNPKIKELVEKNADALKQGNVSQLFEKLGSAEKSGNADDVQKYVQGAVDKVKSRAEDVAEGSGLEKYFDMIPQGGEVLEKLRNIGQIAEKHRDEGEQLLKETVEDLKKVLEKKGERAEEIVREARKTAEREAKKKTE</sequence>
<dbReference type="OrthoDB" id="3883941at2759"/>
<keyword evidence="2" id="KW-1185">Reference proteome</keyword>
<dbReference type="Proteomes" id="UP000078397">
    <property type="component" value="Unassembled WGS sequence"/>
</dbReference>
<evidence type="ECO:0000313" key="2">
    <source>
        <dbReference type="Proteomes" id="UP000078397"/>
    </source>
</evidence>
<comment type="caution">
    <text evidence="1">The sequence shown here is derived from an EMBL/GenBank/DDBJ whole genome shotgun (WGS) entry which is preliminary data.</text>
</comment>
<name>A0A179FA89_METCM</name>
<dbReference type="KEGG" id="pchm:VFPPC_16650"/>
<dbReference type="STRING" id="1380566.A0A179FA89"/>
<gene>
    <name evidence="1" type="ORF">VFPPC_16650</name>
</gene>
<dbReference type="RefSeq" id="XP_018140076.1">
    <property type="nucleotide sequence ID" value="XM_018294403.1"/>
</dbReference>
<reference evidence="1 2" key="1">
    <citation type="journal article" date="2016" name="PLoS Pathog.">
        <title>Biosynthesis of antibiotic leucinostatins in bio-control fungus Purpureocillium lilacinum and their inhibition on phytophthora revealed by genome mining.</title>
        <authorList>
            <person name="Wang G."/>
            <person name="Liu Z."/>
            <person name="Lin R."/>
            <person name="Li E."/>
            <person name="Mao Z."/>
            <person name="Ling J."/>
            <person name="Yang Y."/>
            <person name="Yin W.B."/>
            <person name="Xie B."/>
        </authorList>
    </citation>
    <scope>NUCLEOTIDE SEQUENCE [LARGE SCALE GENOMIC DNA]</scope>
    <source>
        <strain evidence="1">170</strain>
    </source>
</reference>
<evidence type="ECO:0000313" key="1">
    <source>
        <dbReference type="EMBL" id="OAQ62372.1"/>
    </source>
</evidence>
<proteinExistence type="predicted"/>
<dbReference type="AlphaFoldDB" id="A0A179FA89"/>
<accession>A0A179FA89</accession>
<protein>
    <submittedName>
        <fullName evidence="1">Apolipoprotein/apolipophorin</fullName>
    </submittedName>
</protein>